<dbReference type="OMA" id="NCQPQLS"/>
<evidence type="ECO:0000259" key="6">
    <source>
        <dbReference type="PROSITE" id="PS50011"/>
    </source>
</evidence>
<dbReference type="AlphaFoldDB" id="A0A2P6PT37"/>
<proteinExistence type="predicted"/>
<dbReference type="SMART" id="SM00220">
    <property type="entry name" value="S_TKc"/>
    <property type="match status" value="1"/>
</dbReference>
<dbReference type="SUPFAM" id="SSF56112">
    <property type="entry name" value="Protein kinase-like (PK-like)"/>
    <property type="match status" value="1"/>
</dbReference>
<dbReference type="PANTHER" id="PTHR47987:SF11">
    <property type="entry name" value="RECEPTOR-LIKE CYTOSOLIC SERINE_THREONINE-PROTEIN KINASE RBK1 ISOFORM X1"/>
    <property type="match status" value="1"/>
</dbReference>
<evidence type="ECO:0000313" key="8">
    <source>
        <dbReference type="Proteomes" id="UP000238479"/>
    </source>
</evidence>
<gene>
    <name evidence="7" type="ORF">RchiOBHm_Chr6g0279501</name>
</gene>
<evidence type="ECO:0000256" key="1">
    <source>
        <dbReference type="ARBA" id="ARBA00022679"/>
    </source>
</evidence>
<accession>A0A2P6PT37</accession>
<dbReference type="GO" id="GO:0004672">
    <property type="term" value="F:protein kinase activity"/>
    <property type="evidence" value="ECO:0007669"/>
    <property type="project" value="InterPro"/>
</dbReference>
<comment type="caution">
    <text evidence="7">The sequence shown here is derived from an EMBL/GenBank/DDBJ whole genome shotgun (WGS) entry which is preliminary data.</text>
</comment>
<dbReference type="Gene3D" id="3.30.200.20">
    <property type="entry name" value="Phosphorylase Kinase, domain 1"/>
    <property type="match status" value="1"/>
</dbReference>
<dbReference type="PROSITE" id="PS50011">
    <property type="entry name" value="PROTEIN_KINASE_DOM"/>
    <property type="match status" value="1"/>
</dbReference>
<keyword evidence="4 5" id="KW-0067">ATP-binding</keyword>
<protein>
    <recommendedName>
        <fullName evidence="6">Protein kinase domain-containing protein</fullName>
    </recommendedName>
</protein>
<dbReference type="EMBL" id="PDCK01000044">
    <property type="protein sequence ID" value="PRQ25064.1"/>
    <property type="molecule type" value="Genomic_DNA"/>
</dbReference>
<dbReference type="InterPro" id="IPR011009">
    <property type="entry name" value="Kinase-like_dom_sf"/>
</dbReference>
<dbReference type="STRING" id="74649.A0A2P6PT37"/>
<evidence type="ECO:0000313" key="7">
    <source>
        <dbReference type="EMBL" id="PRQ25064.1"/>
    </source>
</evidence>
<dbReference type="InterPro" id="IPR000719">
    <property type="entry name" value="Prot_kinase_dom"/>
</dbReference>
<evidence type="ECO:0000256" key="4">
    <source>
        <dbReference type="ARBA" id="ARBA00022840"/>
    </source>
</evidence>
<dbReference type="PROSITE" id="PS00108">
    <property type="entry name" value="PROTEIN_KINASE_ST"/>
    <property type="match status" value="1"/>
</dbReference>
<dbReference type="Gene3D" id="1.10.510.10">
    <property type="entry name" value="Transferase(Phosphotransferase) domain 1"/>
    <property type="match status" value="1"/>
</dbReference>
<dbReference type="FunFam" id="1.10.510.10:FF:000095">
    <property type="entry name" value="protein STRUBBELIG-RECEPTOR FAMILY 8"/>
    <property type="match status" value="1"/>
</dbReference>
<dbReference type="FunFam" id="3.30.200.20:FF:000268">
    <property type="entry name" value="probable receptor-like serine/threonine-protein kinase At5g57670"/>
    <property type="match status" value="1"/>
</dbReference>
<organism evidence="7 8">
    <name type="scientific">Rosa chinensis</name>
    <name type="common">China rose</name>
    <dbReference type="NCBI Taxonomy" id="74649"/>
    <lineage>
        <taxon>Eukaryota</taxon>
        <taxon>Viridiplantae</taxon>
        <taxon>Streptophyta</taxon>
        <taxon>Embryophyta</taxon>
        <taxon>Tracheophyta</taxon>
        <taxon>Spermatophyta</taxon>
        <taxon>Magnoliopsida</taxon>
        <taxon>eudicotyledons</taxon>
        <taxon>Gunneridae</taxon>
        <taxon>Pentapetalae</taxon>
        <taxon>rosids</taxon>
        <taxon>fabids</taxon>
        <taxon>Rosales</taxon>
        <taxon>Rosaceae</taxon>
        <taxon>Rosoideae</taxon>
        <taxon>Rosoideae incertae sedis</taxon>
        <taxon>Rosa</taxon>
    </lineage>
</organism>
<feature type="binding site" evidence="5">
    <location>
        <position position="283"/>
    </location>
    <ligand>
        <name>ATP</name>
        <dbReference type="ChEBI" id="CHEBI:30616"/>
    </ligand>
</feature>
<keyword evidence="3" id="KW-0418">Kinase</keyword>
<feature type="domain" description="Protein kinase" evidence="6">
    <location>
        <begin position="255"/>
        <end position="524"/>
    </location>
</feature>
<evidence type="ECO:0000256" key="2">
    <source>
        <dbReference type="ARBA" id="ARBA00022741"/>
    </source>
</evidence>
<name>A0A2P6PT37_ROSCH</name>
<dbReference type="PROSITE" id="PS00107">
    <property type="entry name" value="PROTEIN_KINASE_ATP"/>
    <property type="match status" value="1"/>
</dbReference>
<dbReference type="Proteomes" id="UP000238479">
    <property type="component" value="Chromosome 6"/>
</dbReference>
<dbReference type="PANTHER" id="PTHR47987">
    <property type="entry name" value="OS08G0249100 PROTEIN"/>
    <property type="match status" value="1"/>
</dbReference>
<reference evidence="7 8" key="1">
    <citation type="journal article" date="2018" name="Nat. Genet.">
        <title>The Rosa genome provides new insights in the design of modern roses.</title>
        <authorList>
            <person name="Bendahmane M."/>
        </authorList>
    </citation>
    <scope>NUCLEOTIDE SEQUENCE [LARGE SCALE GENOMIC DNA]</scope>
    <source>
        <strain evidence="8">cv. Old Blush</strain>
    </source>
</reference>
<evidence type="ECO:0000256" key="5">
    <source>
        <dbReference type="PROSITE-ProRule" id="PRU10141"/>
    </source>
</evidence>
<dbReference type="Gramene" id="PRQ25064">
    <property type="protein sequence ID" value="PRQ25064"/>
    <property type="gene ID" value="RchiOBHm_Chr6g0279501"/>
</dbReference>
<dbReference type="InterPro" id="IPR046958">
    <property type="entry name" value="RBK1/2/STUNTED"/>
</dbReference>
<dbReference type="Pfam" id="PF00069">
    <property type="entry name" value="Pkinase"/>
    <property type="match status" value="1"/>
</dbReference>
<sequence>MVRSHTIEPQMLSCRCKTEKTKRTIIAGLNSDTCSREMLLGLLTSVVKPEDTVIAIHVEETDVTFDPNTFHIHEDLCKSKKVDFQIKVCIGDSYISELTYQVRVSYATILALGCSSSGLNVSATSACLKGLPPSCILLVMNSVGRILFQREGTCQQGSVKVALPLQSSQSFSSVYACYNQSNTNRKLHKSLTIPSAPPVSSIRRITRRALSSAHKTVEVSDFVAQKLFHRLGLLEAEGSSRHFASQELRYATNNFSSDMVIGEGGHSKVYRATLEDGRAAAVKVLKTTHHSVSDLFREVDFLSSMNHKNIVQIIGFCDSGEMLAIVYDLLHGSLRRNLRQLRWSERMKVAIGVAKALEYLHHSHNPPIIHRDVKSSNILLSHDCEPILSDFGAAMVLRQSQHADAPFDVVGTFGYLAPEYMMYGKVDEKIDVYSYGVVLLELITGKEAIQTDQEIRESLVLWARSLLSCGICERLIDPYLSEDYNKEEMEVMMVAARLCLMHSSSRRPTMKTILRLFEEPDHWLRMQRERDEFLKGTKSKDDSALF</sequence>
<keyword evidence="2 5" id="KW-0547">Nucleotide-binding</keyword>
<keyword evidence="1 7" id="KW-0808">Transferase</keyword>
<dbReference type="InterPro" id="IPR017441">
    <property type="entry name" value="Protein_kinase_ATP_BS"/>
</dbReference>
<evidence type="ECO:0000256" key="3">
    <source>
        <dbReference type="ARBA" id="ARBA00022777"/>
    </source>
</evidence>
<dbReference type="GO" id="GO:0005524">
    <property type="term" value="F:ATP binding"/>
    <property type="evidence" value="ECO:0007669"/>
    <property type="project" value="UniProtKB-UniRule"/>
</dbReference>
<dbReference type="InterPro" id="IPR008271">
    <property type="entry name" value="Ser/Thr_kinase_AS"/>
</dbReference>
<keyword evidence="8" id="KW-1185">Reference proteome</keyword>